<dbReference type="Proteomes" id="UP000661193">
    <property type="component" value="Unassembled WGS sequence"/>
</dbReference>
<reference evidence="2 3" key="1">
    <citation type="submission" date="2021-01" db="EMBL/GenBank/DDBJ databases">
        <title>Genome sequencing of Micromonospora fiedleri MG-37.</title>
        <authorList>
            <person name="Moreland P.E.J."/>
            <person name="Stach J.E.M."/>
        </authorList>
    </citation>
    <scope>NUCLEOTIDE SEQUENCE [LARGE SCALE GENOMIC DNA]</scope>
    <source>
        <strain evidence="2 3">MG-37</strain>
    </source>
</reference>
<evidence type="ECO:0000256" key="1">
    <source>
        <dbReference type="SAM" id="MobiDB-lite"/>
    </source>
</evidence>
<comment type="caution">
    <text evidence="2">The sequence shown here is derived from an EMBL/GenBank/DDBJ whole genome shotgun (WGS) entry which is preliminary data.</text>
</comment>
<evidence type="ECO:0000313" key="3">
    <source>
        <dbReference type="Proteomes" id="UP000661193"/>
    </source>
</evidence>
<feature type="region of interest" description="Disordered" evidence="1">
    <location>
        <begin position="1"/>
        <end position="45"/>
    </location>
</feature>
<accession>A0ABS1US96</accession>
<protein>
    <recommendedName>
        <fullName evidence="4">Caspase domain-containing protein</fullName>
    </recommendedName>
</protein>
<evidence type="ECO:0000313" key="2">
    <source>
        <dbReference type="EMBL" id="MBL6279236.1"/>
    </source>
</evidence>
<sequence length="379" mass="39960">MSERADEVFLPPGWENVRNGPKRWTDDGRTDDPAARVLHPPTGSGPGDGKSFLFLFGFKTGSGQDRAMLAEELAQIDDDIETLRAAGYTVVVDTQATGDDLREAVAGTGAGVEELVPAGIYWSSHGGADGSLECCDGAMISPDGIDPSTVSAGLRLVVLGACYVGAYAPAWRTALGGHPLIAGWGRPVTIERAVQFLDAERKNDIGLDDLIERWLLTDDPIPAPVVTTGLSPAAVTGGRSGPLKRRIPTIAAQLGAEWEEYDTHYELTVPLPEDRSHLVRIFAVEGAEPFIEGVQLCGMEAEVGPLSMLITPEQLLAGAARPGYGRIALVSADTGVPQVVAQSFTPLAGASSQQLAAHCYHLAVSADTLEHRIFGGDDG</sequence>
<dbReference type="RefSeq" id="WP_203223575.1">
    <property type="nucleotide sequence ID" value="NZ_JAETXL010000009.1"/>
</dbReference>
<proteinExistence type="predicted"/>
<feature type="compositionally biased region" description="Basic and acidic residues" evidence="1">
    <location>
        <begin position="23"/>
        <end position="34"/>
    </location>
</feature>
<evidence type="ECO:0008006" key="4">
    <source>
        <dbReference type="Google" id="ProtNLM"/>
    </source>
</evidence>
<keyword evidence="3" id="KW-1185">Reference proteome</keyword>
<name>A0ABS1US96_9ACTN</name>
<organism evidence="2 3">
    <name type="scientific">Micromonospora fiedleri</name>
    <dbReference type="NCBI Taxonomy" id="1157498"/>
    <lineage>
        <taxon>Bacteria</taxon>
        <taxon>Bacillati</taxon>
        <taxon>Actinomycetota</taxon>
        <taxon>Actinomycetes</taxon>
        <taxon>Micromonosporales</taxon>
        <taxon>Micromonosporaceae</taxon>
        <taxon>Micromonospora</taxon>
    </lineage>
</organism>
<dbReference type="EMBL" id="JAETXL010000009">
    <property type="protein sequence ID" value="MBL6279236.1"/>
    <property type="molecule type" value="Genomic_DNA"/>
</dbReference>
<gene>
    <name evidence="2" type="ORF">JMF97_24070</name>
</gene>